<keyword evidence="6" id="KW-0539">Nucleus</keyword>
<dbReference type="SUPFAM" id="SSF57959">
    <property type="entry name" value="Leucine zipper domain"/>
    <property type="match status" value="1"/>
</dbReference>
<dbReference type="Pfam" id="PF12498">
    <property type="entry name" value="bZIP_C"/>
    <property type="match status" value="2"/>
</dbReference>
<dbReference type="GO" id="GO:0005634">
    <property type="term" value="C:nucleus"/>
    <property type="evidence" value="ECO:0007669"/>
    <property type="project" value="UniProtKB-SubCell"/>
</dbReference>
<evidence type="ECO:0000256" key="6">
    <source>
        <dbReference type="ARBA" id="ARBA00023242"/>
    </source>
</evidence>
<dbReference type="InterPro" id="IPR004827">
    <property type="entry name" value="bZIP"/>
</dbReference>
<proteinExistence type="inferred from homology"/>
<dbReference type="GO" id="GO:0003677">
    <property type="term" value="F:DNA binding"/>
    <property type="evidence" value="ECO:0007669"/>
    <property type="project" value="UniProtKB-KW"/>
</dbReference>
<evidence type="ECO:0000256" key="3">
    <source>
        <dbReference type="ARBA" id="ARBA00023015"/>
    </source>
</evidence>
<feature type="domain" description="BZIP" evidence="9">
    <location>
        <begin position="223"/>
        <end position="278"/>
    </location>
</feature>
<evidence type="ECO:0000259" key="9">
    <source>
        <dbReference type="PROSITE" id="PS50217"/>
    </source>
</evidence>
<evidence type="ECO:0000256" key="7">
    <source>
        <dbReference type="SAM" id="Coils"/>
    </source>
</evidence>
<evidence type="ECO:0000256" key="1">
    <source>
        <dbReference type="ARBA" id="ARBA00004123"/>
    </source>
</evidence>
<evidence type="ECO:0000313" key="10">
    <source>
        <dbReference type="Proteomes" id="UP000504609"/>
    </source>
</evidence>
<feature type="region of interest" description="Disordered" evidence="8">
    <location>
        <begin position="1"/>
        <end position="120"/>
    </location>
</feature>
<evidence type="ECO:0000256" key="2">
    <source>
        <dbReference type="ARBA" id="ARBA00007163"/>
    </source>
</evidence>
<keyword evidence="10" id="KW-1185">Reference proteome</keyword>
<keyword evidence="5" id="KW-0804">Transcription</keyword>
<evidence type="ECO:0000313" key="11">
    <source>
        <dbReference type="RefSeq" id="XP_022926013.1"/>
    </source>
</evidence>
<dbReference type="GeneID" id="111433256"/>
<dbReference type="InterPro" id="IPR046347">
    <property type="entry name" value="bZIP_sf"/>
</dbReference>
<dbReference type="PROSITE" id="PS00036">
    <property type="entry name" value="BZIP_BASIC"/>
    <property type="match status" value="1"/>
</dbReference>
<dbReference type="PANTHER" id="PTHR46408">
    <property type="entry name" value="BASIC LEUCINE ZIPPER 63"/>
    <property type="match status" value="1"/>
</dbReference>
<dbReference type="PROSITE" id="PS50217">
    <property type="entry name" value="BZIP"/>
    <property type="match status" value="1"/>
</dbReference>
<reference evidence="11" key="1">
    <citation type="submission" date="2025-08" db="UniProtKB">
        <authorList>
            <consortium name="RefSeq"/>
        </authorList>
    </citation>
    <scope>IDENTIFICATION</scope>
    <source>
        <tissue evidence="11">Young leaves</tissue>
    </source>
</reference>
<dbReference type="Pfam" id="PF00170">
    <property type="entry name" value="bZIP_1"/>
    <property type="match status" value="1"/>
</dbReference>
<dbReference type="InterPro" id="IPR020983">
    <property type="entry name" value="Basic_leucine-zipper_C"/>
</dbReference>
<keyword evidence="4" id="KW-0238">DNA-binding</keyword>
<organism evidence="10 11">
    <name type="scientific">Cucurbita moschata</name>
    <name type="common">Winter crookneck squash</name>
    <name type="synonym">Cucurbita pepo var. moschata</name>
    <dbReference type="NCBI Taxonomy" id="3662"/>
    <lineage>
        <taxon>Eukaryota</taxon>
        <taxon>Viridiplantae</taxon>
        <taxon>Streptophyta</taxon>
        <taxon>Embryophyta</taxon>
        <taxon>Tracheophyta</taxon>
        <taxon>Spermatophyta</taxon>
        <taxon>Magnoliopsida</taxon>
        <taxon>eudicotyledons</taxon>
        <taxon>Gunneridae</taxon>
        <taxon>Pentapetalae</taxon>
        <taxon>rosids</taxon>
        <taxon>fabids</taxon>
        <taxon>Cucurbitales</taxon>
        <taxon>Cucurbitaceae</taxon>
        <taxon>Cucurbiteae</taxon>
        <taxon>Cucurbita</taxon>
    </lineage>
</organism>
<feature type="coiled-coil region" evidence="7">
    <location>
        <begin position="234"/>
        <end position="310"/>
    </location>
</feature>
<name>A0A6J1EGV1_CUCMO</name>
<evidence type="ECO:0000256" key="8">
    <source>
        <dbReference type="SAM" id="MobiDB-lite"/>
    </source>
</evidence>
<comment type="similarity">
    <text evidence="2">Belongs to the bZIP family.</text>
</comment>
<feature type="compositionally biased region" description="Acidic residues" evidence="8">
    <location>
        <begin position="201"/>
        <end position="214"/>
    </location>
</feature>
<gene>
    <name evidence="11" type="primary">LOC111433256</name>
</gene>
<sequence length="404" mass="43791">MRSMDRVFSVDGIADQFLSSPPRAVPTEPEESSKLNRSASEWSFRRFLQEASVSDSSTSPPPPPASPSPDDRSENKESGENANQILQKQSNRNEICSSSSATSRTEKSKAAESVEIGPPCVPSDSGDYQAFLKSKLNLACAAVALCRGSYMMKVQDSCASSLLASYLQSQPLKGITSSPCVQKKVGILGGTATISSSIEQTTDEEDDVVEGEDGTSERKDPAYAKRVRRMLSNRESARRSRKRKQAHLTELETQVAELRVENSALLKRFNDISQKYNESAVNNRVLKADLETLKAKVQMAEETVKRITGSKPMFYGMSSEVLSMSMQSFDGSPSKTSRDAASNHAADISSADTQLNCVAKAATVSGKTMVKTGSLRRVASLERLQKRIRGSSGCCEPSGKGDQL</sequence>
<dbReference type="KEGG" id="cmos:111433256"/>
<feature type="compositionally biased region" description="Polar residues" evidence="8">
    <location>
        <begin position="80"/>
        <end position="96"/>
    </location>
</feature>
<dbReference type="SMART" id="SM00338">
    <property type="entry name" value="BRLZ"/>
    <property type="match status" value="1"/>
</dbReference>
<keyword evidence="7" id="KW-0175">Coiled coil</keyword>
<dbReference type="CDD" id="cd14702">
    <property type="entry name" value="bZIP_plant_GBF1"/>
    <property type="match status" value="1"/>
</dbReference>
<feature type="compositionally biased region" description="Basic and acidic residues" evidence="8">
    <location>
        <begin position="69"/>
        <end position="79"/>
    </location>
</feature>
<comment type="subcellular location">
    <subcellularLocation>
        <location evidence="1">Nucleus</location>
    </subcellularLocation>
</comment>
<dbReference type="InterPro" id="IPR045314">
    <property type="entry name" value="bZIP_plant_GBF1"/>
</dbReference>
<dbReference type="PANTHER" id="PTHR46408:SF10">
    <property type="entry name" value="BASIC LEUCINE ZIPPER 63"/>
    <property type="match status" value="1"/>
</dbReference>
<evidence type="ECO:0000256" key="5">
    <source>
        <dbReference type="ARBA" id="ARBA00023163"/>
    </source>
</evidence>
<dbReference type="FunFam" id="1.20.5.170:FF:000020">
    <property type="entry name" value="BZIP transcription factor"/>
    <property type="match status" value="1"/>
</dbReference>
<dbReference type="GO" id="GO:0003700">
    <property type="term" value="F:DNA-binding transcription factor activity"/>
    <property type="evidence" value="ECO:0007669"/>
    <property type="project" value="InterPro"/>
</dbReference>
<keyword evidence="3" id="KW-0805">Transcription regulation</keyword>
<dbReference type="Gene3D" id="1.20.5.170">
    <property type="match status" value="1"/>
</dbReference>
<protein>
    <submittedName>
        <fullName evidence="11">Light-inducible protein CPRF2-like isoform X1</fullName>
    </submittedName>
</protein>
<evidence type="ECO:0000256" key="4">
    <source>
        <dbReference type="ARBA" id="ARBA00023125"/>
    </source>
</evidence>
<dbReference type="Proteomes" id="UP000504609">
    <property type="component" value="Unplaced"/>
</dbReference>
<dbReference type="GO" id="GO:0046983">
    <property type="term" value="F:protein dimerization activity"/>
    <property type="evidence" value="ECO:0007669"/>
    <property type="project" value="UniProtKB-ARBA"/>
</dbReference>
<feature type="region of interest" description="Disordered" evidence="8">
    <location>
        <begin position="198"/>
        <end position="219"/>
    </location>
</feature>
<accession>A0A6J1EGV1</accession>
<dbReference type="AlphaFoldDB" id="A0A6J1EGV1"/>
<dbReference type="RefSeq" id="XP_022926013.1">
    <property type="nucleotide sequence ID" value="XM_023070245.1"/>
</dbReference>